<organism evidence="2 3">
    <name type="scientific">Methanoculleus frigidifontis</name>
    <dbReference type="NCBI Taxonomy" id="2584085"/>
    <lineage>
        <taxon>Archaea</taxon>
        <taxon>Methanobacteriati</taxon>
        <taxon>Methanobacteriota</taxon>
        <taxon>Stenosarchaea group</taxon>
        <taxon>Methanomicrobia</taxon>
        <taxon>Methanomicrobiales</taxon>
        <taxon>Methanomicrobiaceae</taxon>
        <taxon>Methanoculleus</taxon>
    </lineage>
</organism>
<evidence type="ECO:0000313" key="3">
    <source>
        <dbReference type="Proteomes" id="UP001168338"/>
    </source>
</evidence>
<gene>
    <name evidence="2" type="ORF">FGU65_05675</name>
</gene>
<dbReference type="PANTHER" id="PTHR30535:SF34">
    <property type="entry name" value="MOLYBDATE-BINDING PROTEIN MOLA"/>
    <property type="match status" value="1"/>
</dbReference>
<dbReference type="PANTHER" id="PTHR30535">
    <property type="entry name" value="VITAMIN B12-BINDING PROTEIN"/>
    <property type="match status" value="1"/>
</dbReference>
<dbReference type="InterPro" id="IPR002491">
    <property type="entry name" value="ABC_transptr_periplasmic_BD"/>
</dbReference>
<name>A0ABT8M8W1_9EURY</name>
<dbReference type="Pfam" id="PF01497">
    <property type="entry name" value="Peripla_BP_2"/>
    <property type="match status" value="1"/>
</dbReference>
<dbReference type="Proteomes" id="UP001168338">
    <property type="component" value="Unassembled WGS sequence"/>
</dbReference>
<accession>A0ABT8M8W1</accession>
<dbReference type="SUPFAM" id="SSF53807">
    <property type="entry name" value="Helical backbone' metal receptor"/>
    <property type="match status" value="1"/>
</dbReference>
<sequence>MRVSDIYGQASIALLLAFLLVLCSGCVGAEQSADTSGQNTAENGYRTVIDSRGIAVQVPVKIERVVAVSDGLIESVMTVFGEQETIVGVGSKCIQKNYNYTYPTVDGGTYEYRGGMNPVTYLNPRIMSLPLVAEWGGAMNYETVASLEPDVVILRVGSGSLMSKDDEKTQKTIQTIESLGIPLIVLYSPNCYAYSELEIISDEIAILGEVFGKEREAKRLSDYLESQVNLVEERTLDIPESERPSILVFGLSPKHRAEGAAGTAHGLRTTESYMIEDIVHAKNAFRSESGTFQLISTEQILALDPDVIVLCTAWGYHPPEELYSAPYYQNVAELSAVKDHRVHALPWTPCNSDKRLEYPIDVMVIAKAAYPERFADIDLGEWLLDFYKNVYGVDDDTAKALRSAQWMDWCVDTSPRSR</sequence>
<keyword evidence="3" id="KW-1185">Reference proteome</keyword>
<comment type="caution">
    <text evidence="2">The sequence shown here is derived from an EMBL/GenBank/DDBJ whole genome shotgun (WGS) entry which is preliminary data.</text>
</comment>
<evidence type="ECO:0000259" key="1">
    <source>
        <dbReference type="PROSITE" id="PS50983"/>
    </source>
</evidence>
<feature type="domain" description="Fe/B12 periplasmic-binding" evidence="1">
    <location>
        <begin position="64"/>
        <end position="373"/>
    </location>
</feature>
<evidence type="ECO:0000313" key="2">
    <source>
        <dbReference type="EMBL" id="MDN7024384.1"/>
    </source>
</evidence>
<proteinExistence type="predicted"/>
<dbReference type="InterPro" id="IPR050902">
    <property type="entry name" value="ABC_Transporter_SBP"/>
</dbReference>
<protein>
    <submittedName>
        <fullName evidence="2">Iron ABC transporter substrate-binding protein</fullName>
    </submittedName>
</protein>
<dbReference type="EMBL" id="VCYH01000003">
    <property type="protein sequence ID" value="MDN7024384.1"/>
    <property type="molecule type" value="Genomic_DNA"/>
</dbReference>
<dbReference type="PROSITE" id="PS50983">
    <property type="entry name" value="FE_B12_PBP"/>
    <property type="match status" value="1"/>
</dbReference>
<reference evidence="2" key="1">
    <citation type="submission" date="2019-05" db="EMBL/GenBank/DDBJ databases">
        <title>Methanoculleus sp. FWC-SCC1, a methanogenic archaeon isolated from deep marine cold seep.</title>
        <authorList>
            <person name="Chen Y.-W."/>
            <person name="Chen S.-C."/>
            <person name="Teng N.-H."/>
            <person name="Lai M.-C."/>
        </authorList>
    </citation>
    <scope>NUCLEOTIDE SEQUENCE</scope>
    <source>
        <strain evidence="2">FWC-SCC1</strain>
    </source>
</reference>
<dbReference type="Gene3D" id="3.40.50.1980">
    <property type="entry name" value="Nitrogenase molybdenum iron protein domain"/>
    <property type="match status" value="2"/>
</dbReference>